<dbReference type="EMBL" id="SMKI01000209">
    <property type="protein sequence ID" value="TDC73225.1"/>
    <property type="molecule type" value="Genomic_DNA"/>
</dbReference>
<evidence type="ECO:0000256" key="2">
    <source>
        <dbReference type="ARBA" id="ARBA00023239"/>
    </source>
</evidence>
<protein>
    <submittedName>
        <fullName evidence="4">Class II aldolase/adducin family protein</fullName>
    </submittedName>
</protein>
<name>A0A4V2Y2M3_9ACTN</name>
<dbReference type="PANTHER" id="PTHR22789">
    <property type="entry name" value="FUCULOSE PHOSPHATE ALDOLASE"/>
    <property type="match status" value="1"/>
</dbReference>
<organism evidence="4 5">
    <name type="scientific">Streptomyces hainanensis</name>
    <dbReference type="NCBI Taxonomy" id="402648"/>
    <lineage>
        <taxon>Bacteria</taxon>
        <taxon>Bacillati</taxon>
        <taxon>Actinomycetota</taxon>
        <taxon>Actinomycetes</taxon>
        <taxon>Kitasatosporales</taxon>
        <taxon>Streptomycetaceae</taxon>
        <taxon>Streptomyces</taxon>
    </lineage>
</organism>
<sequence length="215" mass="22424">MLLEREREELAAAGRRLAASGLVIGTSGNLSVRVDDLVAVTPTGGVISELTAEMMTVLDLEGGIVEGELAPTSEVPMHLAVYRATGTGAITHTHAVTSTALACTLDEIPVVHYAMLSLGGTVRVAPYATYGTDELAAHVVAALDGRQAALLRNHGSLAIGGTVEKAVANLELTEWVAELYTRCLALGSPHLLDEKAQEAVILQALAGDYGTTRKL</sequence>
<dbReference type="InterPro" id="IPR036409">
    <property type="entry name" value="Aldolase_II/adducin_N_sf"/>
</dbReference>
<dbReference type="GO" id="GO:0019323">
    <property type="term" value="P:pentose catabolic process"/>
    <property type="evidence" value="ECO:0007669"/>
    <property type="project" value="TreeGrafter"/>
</dbReference>
<dbReference type="InterPro" id="IPR001303">
    <property type="entry name" value="Aldolase_II/adducin_N"/>
</dbReference>
<gene>
    <name evidence="4" type="ORF">E1283_19725</name>
</gene>
<evidence type="ECO:0000313" key="5">
    <source>
        <dbReference type="Proteomes" id="UP000295345"/>
    </source>
</evidence>
<dbReference type="RefSeq" id="WP_132819423.1">
    <property type="nucleotide sequence ID" value="NZ_SMKI01000209.1"/>
</dbReference>
<evidence type="ECO:0000256" key="1">
    <source>
        <dbReference type="ARBA" id="ARBA00022723"/>
    </source>
</evidence>
<dbReference type="GO" id="GO:0046872">
    <property type="term" value="F:metal ion binding"/>
    <property type="evidence" value="ECO:0007669"/>
    <property type="project" value="UniProtKB-KW"/>
</dbReference>
<dbReference type="GO" id="GO:0016832">
    <property type="term" value="F:aldehyde-lyase activity"/>
    <property type="evidence" value="ECO:0007669"/>
    <property type="project" value="TreeGrafter"/>
</dbReference>
<dbReference type="PANTHER" id="PTHR22789:SF0">
    <property type="entry name" value="3-OXO-TETRONATE 4-PHOSPHATE DECARBOXYLASE-RELATED"/>
    <property type="match status" value="1"/>
</dbReference>
<keyword evidence="2" id="KW-0456">Lyase</keyword>
<dbReference type="AlphaFoldDB" id="A0A4V2Y2M3"/>
<dbReference type="Proteomes" id="UP000295345">
    <property type="component" value="Unassembled WGS sequence"/>
</dbReference>
<dbReference type="Gene3D" id="3.40.225.10">
    <property type="entry name" value="Class II aldolase/adducin N-terminal domain"/>
    <property type="match status" value="1"/>
</dbReference>
<accession>A0A4V2Y2M3</accession>
<proteinExistence type="predicted"/>
<evidence type="ECO:0000313" key="4">
    <source>
        <dbReference type="EMBL" id="TDC73225.1"/>
    </source>
</evidence>
<dbReference type="SUPFAM" id="SSF53639">
    <property type="entry name" value="AraD/HMP-PK domain-like"/>
    <property type="match status" value="1"/>
</dbReference>
<keyword evidence="5" id="KW-1185">Reference proteome</keyword>
<reference evidence="4 5" key="1">
    <citation type="submission" date="2019-03" db="EMBL/GenBank/DDBJ databases">
        <title>Draft genome sequences of novel Actinobacteria.</title>
        <authorList>
            <person name="Sahin N."/>
            <person name="Ay H."/>
            <person name="Saygin H."/>
        </authorList>
    </citation>
    <scope>NUCLEOTIDE SEQUENCE [LARGE SCALE GENOMIC DNA]</scope>
    <source>
        <strain evidence="4 5">DSM 41900</strain>
    </source>
</reference>
<dbReference type="InterPro" id="IPR050197">
    <property type="entry name" value="Aldolase_class_II_sugar_metab"/>
</dbReference>
<keyword evidence="1" id="KW-0479">Metal-binding</keyword>
<dbReference type="SMART" id="SM01007">
    <property type="entry name" value="Aldolase_II"/>
    <property type="match status" value="1"/>
</dbReference>
<comment type="caution">
    <text evidence="4">The sequence shown here is derived from an EMBL/GenBank/DDBJ whole genome shotgun (WGS) entry which is preliminary data.</text>
</comment>
<dbReference type="GO" id="GO:0005829">
    <property type="term" value="C:cytosol"/>
    <property type="evidence" value="ECO:0007669"/>
    <property type="project" value="TreeGrafter"/>
</dbReference>
<evidence type="ECO:0000259" key="3">
    <source>
        <dbReference type="SMART" id="SM01007"/>
    </source>
</evidence>
<feature type="domain" description="Class II aldolase/adducin N-terminal" evidence="3">
    <location>
        <begin position="8"/>
        <end position="181"/>
    </location>
</feature>
<dbReference type="Pfam" id="PF00596">
    <property type="entry name" value="Aldolase_II"/>
    <property type="match status" value="1"/>
</dbReference>
<dbReference type="OrthoDB" id="9786287at2"/>